<dbReference type="AlphaFoldDB" id="A0A3B0UP27"/>
<keyword evidence="1" id="KW-0067">ATP-binding</keyword>
<sequence>MWRGNGRIEIEEGSHDGLMAESGRYAELYNTYFRHQSLEYINAQGVM</sequence>
<keyword evidence="1" id="KW-0547">Nucleotide-binding</keyword>
<gene>
    <name evidence="1" type="ORF">MNBD_CHLOROFLEXI01-1992</name>
</gene>
<reference evidence="1" key="1">
    <citation type="submission" date="2018-06" db="EMBL/GenBank/DDBJ databases">
        <authorList>
            <person name="Zhirakovskaya E."/>
        </authorList>
    </citation>
    <scope>NUCLEOTIDE SEQUENCE</scope>
</reference>
<dbReference type="EMBL" id="UOEU01000107">
    <property type="protein sequence ID" value="VAW30890.1"/>
    <property type="molecule type" value="Genomic_DNA"/>
</dbReference>
<evidence type="ECO:0000313" key="1">
    <source>
        <dbReference type="EMBL" id="VAW30890.1"/>
    </source>
</evidence>
<organism evidence="1">
    <name type="scientific">hydrothermal vent metagenome</name>
    <dbReference type="NCBI Taxonomy" id="652676"/>
    <lineage>
        <taxon>unclassified sequences</taxon>
        <taxon>metagenomes</taxon>
        <taxon>ecological metagenomes</taxon>
    </lineage>
</organism>
<proteinExistence type="predicted"/>
<name>A0A3B0UP27_9ZZZZ</name>
<accession>A0A3B0UP27</accession>
<protein>
    <submittedName>
        <fullName evidence="1">Heterodimeric efflux ABC transporter, permease/ATP-binding subunit 2</fullName>
    </submittedName>
</protein>
<dbReference type="GO" id="GO:0005524">
    <property type="term" value="F:ATP binding"/>
    <property type="evidence" value="ECO:0007669"/>
    <property type="project" value="UniProtKB-KW"/>
</dbReference>